<dbReference type="EMBL" id="CP029187">
    <property type="protein sequence ID" value="AWI26837.1"/>
    <property type="molecule type" value="Genomic_DNA"/>
</dbReference>
<accession>A0A2S1SKH0</accession>
<dbReference type="Proteomes" id="UP000244937">
    <property type="component" value="Chromosome"/>
</dbReference>
<evidence type="ECO:0000313" key="2">
    <source>
        <dbReference type="Proteomes" id="UP000244937"/>
    </source>
</evidence>
<reference evidence="1 2" key="1">
    <citation type="submission" date="2018-05" db="EMBL/GenBank/DDBJ databases">
        <title>Genome sequencing of Flavobacterium sp. HYN0049.</title>
        <authorList>
            <person name="Yi H."/>
            <person name="Baek C."/>
        </authorList>
    </citation>
    <scope>NUCLEOTIDE SEQUENCE [LARGE SCALE GENOMIC DNA]</scope>
    <source>
        <strain evidence="1 2">HYN0049</strain>
    </source>
</reference>
<name>A0A2S1SKH0_9FLAO</name>
<dbReference type="Pfam" id="PF24716">
    <property type="entry name" value="WapI"/>
    <property type="match status" value="1"/>
</dbReference>
<keyword evidence="2" id="KW-1185">Reference proteome</keyword>
<evidence type="ECO:0000313" key="1">
    <source>
        <dbReference type="EMBL" id="AWI26837.1"/>
    </source>
</evidence>
<sequence>MMNEMTTYFEISANGSYIRIEIIEYSYQSSETYWDGNWVNSNVSVKAGAFSGSFNACLMTIDFENFKNELVKLYEKLNGIAVFQTIESQVGIKIIGDGIGNLNAECIVLDNAGYGNILEFEINFDQSHIPKILNQLDKITVEFPIVGKTK</sequence>
<dbReference type="AlphaFoldDB" id="A0A2S1SKH0"/>
<dbReference type="InterPro" id="IPR056510">
    <property type="entry name" value="WapI"/>
</dbReference>
<protein>
    <submittedName>
        <fullName evidence="1">Uncharacterized protein</fullName>
    </submittedName>
</protein>
<proteinExistence type="predicted"/>
<organism evidence="1 2">
    <name type="scientific">Flavobacterium pallidum</name>
    <dbReference type="NCBI Taxonomy" id="2172098"/>
    <lineage>
        <taxon>Bacteria</taxon>
        <taxon>Pseudomonadati</taxon>
        <taxon>Bacteroidota</taxon>
        <taxon>Flavobacteriia</taxon>
        <taxon>Flavobacteriales</taxon>
        <taxon>Flavobacteriaceae</taxon>
        <taxon>Flavobacterium</taxon>
    </lineage>
</organism>
<dbReference type="KEGG" id="fpal:HYN49_13530"/>
<gene>
    <name evidence="1" type="ORF">HYN49_13530</name>
</gene>